<dbReference type="EMBL" id="KF433527">
    <property type="protein sequence ID" value="AII97849.1"/>
    <property type="molecule type" value="mRNA"/>
</dbReference>
<evidence type="ECO:0000313" key="2">
    <source>
        <dbReference type="EMBL" id="AII97798.1"/>
    </source>
</evidence>
<evidence type="ECO:0000313" key="3">
    <source>
        <dbReference type="EMBL" id="AII97849.1"/>
    </source>
</evidence>
<protein>
    <submittedName>
        <fullName evidence="1">BLTX316</fullName>
    </submittedName>
    <submittedName>
        <fullName evidence="2">BLTX425</fullName>
    </submittedName>
    <submittedName>
        <fullName evidence="3">BLTX480</fullName>
    </submittedName>
</protein>
<organism evidence="3">
    <name type="scientific">Nephila pilipes</name>
    <name type="common">Giant wood spider</name>
    <name type="synonym">Nephila maculata</name>
    <dbReference type="NCBI Taxonomy" id="299642"/>
    <lineage>
        <taxon>Eukaryota</taxon>
        <taxon>Metazoa</taxon>
        <taxon>Ecdysozoa</taxon>
        <taxon>Arthropoda</taxon>
        <taxon>Chelicerata</taxon>
        <taxon>Arachnida</taxon>
        <taxon>Araneae</taxon>
        <taxon>Araneomorphae</taxon>
        <taxon>Entelegynae</taxon>
        <taxon>Araneoidea</taxon>
        <taxon>Nephilidae</taxon>
        <taxon>Nephila</taxon>
    </lineage>
</organism>
<dbReference type="EMBL" id="KF433474">
    <property type="protein sequence ID" value="AII97798.1"/>
    <property type="molecule type" value="mRNA"/>
</dbReference>
<sequence>MPMTVVVLIFSNDIAVSIRIVYHLIGHVKSWLTTQLTMKLKRSYICIICTEIKLQLEEQVCLPLLICLNCNGILS</sequence>
<proteinExistence type="evidence at transcript level"/>
<dbReference type="EMBL" id="KF433380">
    <property type="protein sequence ID" value="AII97704.1"/>
    <property type="molecule type" value="mRNA"/>
</dbReference>
<name>A0A076L2K1_NEPPI</name>
<dbReference type="AlphaFoldDB" id="A0A076L2K1"/>
<reference evidence="3" key="1">
    <citation type="submission" date="2013-07" db="EMBL/GenBank/DDBJ databases">
        <title>Nephila pilipes venom gland.</title>
        <authorList>
            <person name="Huo L.J."/>
        </authorList>
    </citation>
    <scope>NUCLEOTIDE SEQUENCE</scope>
    <source>
        <tissue evidence="3">Venom gland</tissue>
    </source>
</reference>
<accession>A0A076L2K1</accession>
<evidence type="ECO:0000313" key="1">
    <source>
        <dbReference type="EMBL" id="AII97704.1"/>
    </source>
</evidence>